<accession>A0ABP7T3W1</accession>
<evidence type="ECO:0000313" key="2">
    <source>
        <dbReference type="EMBL" id="GAA4020689.1"/>
    </source>
</evidence>
<gene>
    <name evidence="2" type="ORF">GCM10022247_50960</name>
</gene>
<feature type="signal peptide" evidence="1">
    <location>
        <begin position="1"/>
        <end position="21"/>
    </location>
</feature>
<evidence type="ECO:0000256" key="1">
    <source>
        <dbReference type="SAM" id="SignalP"/>
    </source>
</evidence>
<name>A0ABP7T3W1_9PSEU</name>
<keyword evidence="3" id="KW-1185">Reference proteome</keyword>
<keyword evidence="1" id="KW-0732">Signal</keyword>
<reference evidence="3" key="1">
    <citation type="journal article" date="2019" name="Int. J. Syst. Evol. Microbiol.">
        <title>The Global Catalogue of Microorganisms (GCM) 10K type strain sequencing project: providing services to taxonomists for standard genome sequencing and annotation.</title>
        <authorList>
            <consortium name="The Broad Institute Genomics Platform"/>
            <consortium name="The Broad Institute Genome Sequencing Center for Infectious Disease"/>
            <person name="Wu L."/>
            <person name="Ma J."/>
        </authorList>
    </citation>
    <scope>NUCLEOTIDE SEQUENCE [LARGE SCALE GENOMIC DNA]</scope>
    <source>
        <strain evidence="3">JCM 17342</strain>
    </source>
</reference>
<proteinExistence type="predicted"/>
<dbReference type="EMBL" id="BAABAL010000018">
    <property type="protein sequence ID" value="GAA4020689.1"/>
    <property type="molecule type" value="Genomic_DNA"/>
</dbReference>
<dbReference type="RefSeq" id="WP_344879485.1">
    <property type="nucleotide sequence ID" value="NZ_BAABAL010000018.1"/>
</dbReference>
<sequence>MRTARTVLGCAALIAALAGCAAPSGVRVEGRAAEVERPVPTTIAGQPVTVDVVGLLRGDPKVNEKIKLMLSPCESGRYPVDSRYVDVTGDGVSEVVLNVQECRAVTYTAYGYNRAAYVYALPPGQPPAQLFAVEESGVVMQPDPGSGLVLVRGRYRAGDRSCCPSGEETTVYSWNGTAFVKAGR</sequence>
<organism evidence="2 3">
    <name type="scientific">Allokutzneria multivorans</name>
    <dbReference type="NCBI Taxonomy" id="1142134"/>
    <lineage>
        <taxon>Bacteria</taxon>
        <taxon>Bacillati</taxon>
        <taxon>Actinomycetota</taxon>
        <taxon>Actinomycetes</taxon>
        <taxon>Pseudonocardiales</taxon>
        <taxon>Pseudonocardiaceae</taxon>
        <taxon>Allokutzneria</taxon>
    </lineage>
</organism>
<evidence type="ECO:0008006" key="4">
    <source>
        <dbReference type="Google" id="ProtNLM"/>
    </source>
</evidence>
<comment type="caution">
    <text evidence="2">The sequence shown here is derived from an EMBL/GenBank/DDBJ whole genome shotgun (WGS) entry which is preliminary data.</text>
</comment>
<protein>
    <recommendedName>
        <fullName evidence="4">Lipoprotein</fullName>
    </recommendedName>
</protein>
<evidence type="ECO:0000313" key="3">
    <source>
        <dbReference type="Proteomes" id="UP001501747"/>
    </source>
</evidence>
<dbReference type="PROSITE" id="PS51257">
    <property type="entry name" value="PROKAR_LIPOPROTEIN"/>
    <property type="match status" value="1"/>
</dbReference>
<feature type="chain" id="PRO_5045549139" description="Lipoprotein" evidence="1">
    <location>
        <begin position="22"/>
        <end position="184"/>
    </location>
</feature>
<dbReference type="Proteomes" id="UP001501747">
    <property type="component" value="Unassembled WGS sequence"/>
</dbReference>